<accession>A0ABS6VN45</accession>
<keyword evidence="9" id="KW-0547">Nucleotide-binding</keyword>
<feature type="coiled-coil region" evidence="15">
    <location>
        <begin position="254"/>
        <end position="288"/>
    </location>
</feature>
<evidence type="ECO:0000256" key="4">
    <source>
        <dbReference type="ARBA" id="ARBA00011903"/>
    </source>
</evidence>
<evidence type="ECO:0000313" key="21">
    <source>
        <dbReference type="Proteomes" id="UP001166291"/>
    </source>
</evidence>
<keyword evidence="11" id="KW-0067">ATP-binding</keyword>
<dbReference type="PANTHER" id="PTHR32309:SF13">
    <property type="entry name" value="FERRIC ENTEROBACTIN TRANSPORT PROTEIN FEPE"/>
    <property type="match status" value="1"/>
</dbReference>
<dbReference type="InterPro" id="IPR032807">
    <property type="entry name" value="GNVR"/>
</dbReference>
<dbReference type="EC" id="2.7.10.2" evidence="4"/>
<feature type="transmembrane region" description="Helical" evidence="16">
    <location>
        <begin position="29"/>
        <end position="48"/>
    </location>
</feature>
<keyword evidence="6" id="KW-0997">Cell inner membrane</keyword>
<keyword evidence="5" id="KW-1003">Cell membrane</keyword>
<comment type="catalytic activity">
    <reaction evidence="14">
        <text>L-tyrosyl-[protein] + ATP = O-phospho-L-tyrosyl-[protein] + ADP + H(+)</text>
        <dbReference type="Rhea" id="RHEA:10596"/>
        <dbReference type="Rhea" id="RHEA-COMP:10136"/>
        <dbReference type="Rhea" id="RHEA-COMP:20101"/>
        <dbReference type="ChEBI" id="CHEBI:15378"/>
        <dbReference type="ChEBI" id="CHEBI:30616"/>
        <dbReference type="ChEBI" id="CHEBI:46858"/>
        <dbReference type="ChEBI" id="CHEBI:61978"/>
        <dbReference type="ChEBI" id="CHEBI:456216"/>
        <dbReference type="EC" id="2.7.10.2"/>
    </reaction>
</comment>
<evidence type="ECO:0000256" key="13">
    <source>
        <dbReference type="ARBA" id="ARBA00023136"/>
    </source>
</evidence>
<evidence type="ECO:0000256" key="15">
    <source>
        <dbReference type="SAM" id="Coils"/>
    </source>
</evidence>
<evidence type="ECO:0000256" key="16">
    <source>
        <dbReference type="SAM" id="Phobius"/>
    </source>
</evidence>
<dbReference type="PANTHER" id="PTHR32309">
    <property type="entry name" value="TYROSINE-PROTEIN KINASE"/>
    <property type="match status" value="1"/>
</dbReference>
<dbReference type="Proteomes" id="UP001166291">
    <property type="component" value="Unassembled WGS sequence"/>
</dbReference>
<evidence type="ECO:0000256" key="14">
    <source>
        <dbReference type="ARBA" id="ARBA00051245"/>
    </source>
</evidence>
<comment type="caution">
    <text evidence="20">The sequence shown here is derived from an EMBL/GenBank/DDBJ whole genome shotgun (WGS) entry which is preliminary data.</text>
</comment>
<comment type="similarity">
    <text evidence="3">Belongs to the etk/wzc family.</text>
</comment>
<sequence length="730" mass="82069">MPQELSNPTLQDEDNSLIFQLRELLEYKWNIAGIVLIFALISIVLVSIKTPVYRATSSLQIEFRQGSVQSVGENYDTGSATQGYYATQIAVLKSRSLAQKVVDQIDWSQYPNFLPEKKERRNWLKWVEKYLPFELGDLNAEIAAPAIAESTDLTLRREFVDQFMASTVVEPVAMTQIVNIHFLSVYPALAMEAANALVTVYINSGFEAQFDATKRATDWLNERLGTIRDDLVESESALQSFRENQDLVNVRGGRGVLEDELNDNLQRLREAQRRATLLRNTYEQIVKARGNVLELQNLPALLSNDLVRKTKEGYLAAQQNMSDVQTRYKHKHPKMIQAQARLNEAQSAFENQLKNAARGIRSEFNVANEMVNSLSSAVSITKTDIRSLDRKGYKLQMLTRDSESNRDLYDAMLKRFKETDLAGDFRALKAQIVDEAILPEKPYLPRKRKSVVYAIILGLIAGIGLAILRRHFDTSIKSTAELELLSDVPVFASIPNVSKGLFSASVSKMLLENPRSSFSEGIRSIRTGIVLSDFDKSRKRILVTSALEEEGKSSIALNLAYAFAESEKVLLIDADFRKPKLAKYLDLKANHVGTGEILQETATFKDAVQKVSENLQFLSVGDIGNSPSQVLSNPRFIKLLQSVSTYYDRIIIDSAPCVPVSDSFILAKYADGVLLVVKYDSTAAKIVSSLHRRFSQINAPLLGQVLNRVDHRRAMKGQDIYYYGRGYYGQ</sequence>
<evidence type="ECO:0000259" key="19">
    <source>
        <dbReference type="Pfam" id="PF13807"/>
    </source>
</evidence>
<dbReference type="CDD" id="cd05387">
    <property type="entry name" value="BY-kinase"/>
    <property type="match status" value="1"/>
</dbReference>
<dbReference type="Pfam" id="PF02706">
    <property type="entry name" value="Wzz"/>
    <property type="match status" value="1"/>
</dbReference>
<organism evidence="20 21">
    <name type="scientific">Zhongshania aquimaris</name>
    <dbReference type="NCBI Taxonomy" id="2857107"/>
    <lineage>
        <taxon>Bacteria</taxon>
        <taxon>Pseudomonadati</taxon>
        <taxon>Pseudomonadota</taxon>
        <taxon>Gammaproteobacteria</taxon>
        <taxon>Cellvibrionales</taxon>
        <taxon>Spongiibacteraceae</taxon>
        <taxon>Zhongshania</taxon>
    </lineage>
</organism>
<dbReference type="Pfam" id="PF13807">
    <property type="entry name" value="GNVR"/>
    <property type="match status" value="1"/>
</dbReference>
<dbReference type="EMBL" id="JAHWDQ010000001">
    <property type="protein sequence ID" value="MBW2939721.1"/>
    <property type="molecule type" value="Genomic_DNA"/>
</dbReference>
<evidence type="ECO:0000313" key="20">
    <source>
        <dbReference type="EMBL" id="MBW2939721.1"/>
    </source>
</evidence>
<feature type="domain" description="Polysaccharide chain length determinant N-terminal" evidence="17">
    <location>
        <begin position="21"/>
        <end position="104"/>
    </location>
</feature>
<keyword evidence="13 16" id="KW-0472">Membrane</keyword>
<dbReference type="Pfam" id="PF13614">
    <property type="entry name" value="AAA_31"/>
    <property type="match status" value="1"/>
</dbReference>
<keyword evidence="12 16" id="KW-1133">Transmembrane helix</keyword>
<evidence type="ECO:0000256" key="8">
    <source>
        <dbReference type="ARBA" id="ARBA00022692"/>
    </source>
</evidence>
<protein>
    <recommendedName>
        <fullName evidence="4">non-specific protein-tyrosine kinase</fullName>
        <ecNumber evidence="4">2.7.10.2</ecNumber>
    </recommendedName>
</protein>
<feature type="domain" description="AAA" evidence="18">
    <location>
        <begin position="551"/>
        <end position="698"/>
    </location>
</feature>
<dbReference type="InterPro" id="IPR003856">
    <property type="entry name" value="LPS_length_determ_N"/>
</dbReference>
<dbReference type="InterPro" id="IPR005702">
    <property type="entry name" value="Wzc-like_C"/>
</dbReference>
<evidence type="ECO:0000256" key="10">
    <source>
        <dbReference type="ARBA" id="ARBA00022777"/>
    </source>
</evidence>
<keyword evidence="15" id="KW-0175">Coiled coil</keyword>
<comment type="subcellular location">
    <subcellularLocation>
        <location evidence="1">Cell inner membrane</location>
        <topology evidence="1">Multi-pass membrane protein</topology>
    </subcellularLocation>
</comment>
<evidence type="ECO:0000256" key="9">
    <source>
        <dbReference type="ARBA" id="ARBA00022741"/>
    </source>
</evidence>
<name>A0ABS6VN45_9GAMM</name>
<keyword evidence="21" id="KW-1185">Reference proteome</keyword>
<dbReference type="RefSeq" id="WP_219041961.1">
    <property type="nucleotide sequence ID" value="NZ_JAHWDQ010000001.1"/>
</dbReference>
<evidence type="ECO:0000256" key="2">
    <source>
        <dbReference type="ARBA" id="ARBA00007316"/>
    </source>
</evidence>
<dbReference type="InterPro" id="IPR050445">
    <property type="entry name" value="Bact_polysacc_biosynth/exp"/>
</dbReference>
<proteinExistence type="inferred from homology"/>
<evidence type="ECO:0000259" key="18">
    <source>
        <dbReference type="Pfam" id="PF13614"/>
    </source>
</evidence>
<evidence type="ECO:0000256" key="12">
    <source>
        <dbReference type="ARBA" id="ARBA00022989"/>
    </source>
</evidence>
<feature type="transmembrane region" description="Helical" evidence="16">
    <location>
        <begin position="451"/>
        <end position="468"/>
    </location>
</feature>
<feature type="domain" description="Tyrosine-protein kinase G-rich" evidence="19">
    <location>
        <begin position="397"/>
        <end position="470"/>
    </location>
</feature>
<keyword evidence="10" id="KW-0418">Kinase</keyword>
<keyword evidence="8 16" id="KW-0812">Transmembrane</keyword>
<comment type="similarity">
    <text evidence="2">Belongs to the CpsD/CapB family.</text>
</comment>
<evidence type="ECO:0000256" key="11">
    <source>
        <dbReference type="ARBA" id="ARBA00022840"/>
    </source>
</evidence>
<dbReference type="NCBIfam" id="TIGR01007">
    <property type="entry name" value="eps_fam"/>
    <property type="match status" value="1"/>
</dbReference>
<evidence type="ECO:0000256" key="3">
    <source>
        <dbReference type="ARBA" id="ARBA00008883"/>
    </source>
</evidence>
<evidence type="ECO:0000256" key="1">
    <source>
        <dbReference type="ARBA" id="ARBA00004429"/>
    </source>
</evidence>
<gene>
    <name evidence="20" type="ORF">KXJ70_02995</name>
</gene>
<evidence type="ECO:0000256" key="6">
    <source>
        <dbReference type="ARBA" id="ARBA00022519"/>
    </source>
</evidence>
<evidence type="ECO:0000256" key="5">
    <source>
        <dbReference type="ARBA" id="ARBA00022475"/>
    </source>
</evidence>
<keyword evidence="7" id="KW-0808">Transferase</keyword>
<dbReference type="InterPro" id="IPR025669">
    <property type="entry name" value="AAA_dom"/>
</dbReference>
<evidence type="ECO:0000256" key="7">
    <source>
        <dbReference type="ARBA" id="ARBA00022679"/>
    </source>
</evidence>
<evidence type="ECO:0000259" key="17">
    <source>
        <dbReference type="Pfam" id="PF02706"/>
    </source>
</evidence>
<reference evidence="20" key="1">
    <citation type="submission" date="2021-07" db="EMBL/GenBank/DDBJ databases">
        <title>Zhongshania sp. CAU 1632 isolated from seawater.</title>
        <authorList>
            <person name="Kim W."/>
        </authorList>
    </citation>
    <scope>NUCLEOTIDE SEQUENCE</scope>
    <source>
        <strain evidence="20">CAU 1632</strain>
    </source>
</reference>